<dbReference type="RefSeq" id="XP_044565160.1">
    <property type="nucleotide sequence ID" value="XM_044704316.1"/>
</dbReference>
<keyword evidence="2" id="KW-0479">Metal-binding</keyword>
<name>A0A6A5BTD0_NAEFO</name>
<accession>A0A6A5BTD0</accession>
<feature type="domain" description="Zn(2)-C6 fungal-type" evidence="6">
    <location>
        <begin position="19"/>
        <end position="49"/>
    </location>
</feature>
<proteinExistence type="predicted"/>
<dbReference type="VEuPathDB" id="AmoebaDB:NfTy_027330"/>
<dbReference type="GO" id="GO:0000981">
    <property type="term" value="F:DNA-binding transcription factor activity, RNA polymerase II-specific"/>
    <property type="evidence" value="ECO:0007669"/>
    <property type="project" value="InterPro"/>
</dbReference>
<dbReference type="EMBL" id="VFQX01000019">
    <property type="protein sequence ID" value="KAF0980447.1"/>
    <property type="molecule type" value="Genomic_DNA"/>
</dbReference>
<dbReference type="OrthoDB" id="270167at2759"/>
<comment type="subcellular location">
    <subcellularLocation>
        <location evidence="1">Nucleus</location>
    </subcellularLocation>
</comment>
<dbReference type="PROSITE" id="PS50048">
    <property type="entry name" value="ZN2_CY6_FUNGAL_2"/>
    <property type="match status" value="1"/>
</dbReference>
<evidence type="ECO:0000256" key="4">
    <source>
        <dbReference type="ARBA" id="ARBA00023163"/>
    </source>
</evidence>
<evidence type="ECO:0000256" key="1">
    <source>
        <dbReference type="ARBA" id="ARBA00004123"/>
    </source>
</evidence>
<dbReference type="CDD" id="cd00067">
    <property type="entry name" value="GAL4"/>
    <property type="match status" value="1"/>
</dbReference>
<evidence type="ECO:0000256" key="5">
    <source>
        <dbReference type="ARBA" id="ARBA00023242"/>
    </source>
</evidence>
<dbReference type="SMART" id="SM00066">
    <property type="entry name" value="GAL4"/>
    <property type="match status" value="1"/>
</dbReference>
<keyword evidence="8" id="KW-1185">Reference proteome</keyword>
<dbReference type="InterPro" id="IPR036864">
    <property type="entry name" value="Zn2-C6_fun-type_DNA-bd_sf"/>
</dbReference>
<sequence>MVAETICAPPPHPLTASKPCSSCRNLHRKCDKLLPSCSHCLKRGYTCTYVSSPAEQRRTNNKQIIQQHQQPIINSRNFKQNLTKEVIFSISENQHGGTSRNRHYWYQYHPYSQQTTYHVPSSNREVHHTNFHPKRPHLLYADPNQSQIQHAINYRFSATQTLDIYFKFTCLDLPLIERTKLEFIIDNQLTSDGNNGISTYTHPQQPLYNQNELEKDLAVLYLLQAVSLQQAGRFYDTLDSTEQDCLLPQHLFQLGNQLISKYSDNMDSMNLIIATKFMADYLLGEGEKNKARTLMMHVRDKLQPHILNLASNTEHDQQQEWSMQNCLDNNCTEFSHNSRQPNQNSSSDLNFVTHFPSQHFVTAMLLETQLRYADIFFYEEERPTTFIFDEFEALSNRKIKFSKSKLFGQAATSCTDISEEVSQKLIQAIHVGMKCFDSIFTNTVTKRNTILFLMAHLYGRQIYLEILVNSKVRNLSEIMRVCSDIMELALTHTCFPYLPIVATKGILMAISLRFNYFVEYHAKTLENSTVRINFSDDLKILKNLCHRFKLIRNERRDLVKALESLVYLQQEQTPAAVQNEDTLLGNFLPLLDLNRDAAPLLPEVSSKLDNNKNSKVLEANNYPRWTLGHHENFSPHSFKQAVREVLENSELMELFIDEIAQEQIMIKENAKNVTENSHKTQQLLLEKRLEMANKIIALSKKHKDISGLLEGESFKKLVLTEFEK</sequence>
<reference evidence="7 8" key="1">
    <citation type="journal article" date="2019" name="Sci. Rep.">
        <title>Nanopore sequencing improves the draft genome of the human pathogenic amoeba Naegleria fowleri.</title>
        <authorList>
            <person name="Liechti N."/>
            <person name="Schurch N."/>
            <person name="Bruggmann R."/>
            <person name="Wittwer M."/>
        </authorList>
    </citation>
    <scope>NUCLEOTIDE SEQUENCE [LARGE SCALE GENOMIC DNA]</scope>
    <source>
        <strain evidence="7 8">ATCC 30894</strain>
    </source>
</reference>
<evidence type="ECO:0000256" key="2">
    <source>
        <dbReference type="ARBA" id="ARBA00022723"/>
    </source>
</evidence>
<comment type="caution">
    <text evidence="7">The sequence shown here is derived from an EMBL/GenBank/DDBJ whole genome shotgun (WGS) entry which is preliminary data.</text>
</comment>
<dbReference type="GeneID" id="68120876"/>
<dbReference type="GO" id="GO:0008270">
    <property type="term" value="F:zinc ion binding"/>
    <property type="evidence" value="ECO:0007669"/>
    <property type="project" value="InterPro"/>
</dbReference>
<dbReference type="PANTHER" id="PTHR47338">
    <property type="entry name" value="ZN(II)2CYS6 TRANSCRIPTION FACTOR (EUROFUNG)-RELATED"/>
    <property type="match status" value="1"/>
</dbReference>
<evidence type="ECO:0000313" key="7">
    <source>
        <dbReference type="EMBL" id="KAF0980447.1"/>
    </source>
</evidence>
<gene>
    <name evidence="7" type="ORF">FDP41_013661</name>
</gene>
<dbReference type="PANTHER" id="PTHR47338:SF5">
    <property type="entry name" value="ZN(II)2CYS6 TRANSCRIPTION FACTOR (EUROFUNG)"/>
    <property type="match status" value="1"/>
</dbReference>
<dbReference type="Pfam" id="PF00172">
    <property type="entry name" value="Zn_clus"/>
    <property type="match status" value="1"/>
</dbReference>
<evidence type="ECO:0000256" key="3">
    <source>
        <dbReference type="ARBA" id="ARBA00023015"/>
    </source>
</evidence>
<keyword evidence="5" id="KW-0539">Nucleus</keyword>
<dbReference type="InterPro" id="IPR001138">
    <property type="entry name" value="Zn2Cys6_DnaBD"/>
</dbReference>
<dbReference type="InterPro" id="IPR050815">
    <property type="entry name" value="TF_fung"/>
</dbReference>
<keyword evidence="4" id="KW-0804">Transcription</keyword>
<dbReference type="Proteomes" id="UP000444721">
    <property type="component" value="Unassembled WGS sequence"/>
</dbReference>
<dbReference type="Gene3D" id="4.10.240.10">
    <property type="entry name" value="Zn(2)-C6 fungal-type DNA-binding domain"/>
    <property type="match status" value="1"/>
</dbReference>
<dbReference type="SUPFAM" id="SSF57701">
    <property type="entry name" value="Zn2/Cys6 DNA-binding domain"/>
    <property type="match status" value="1"/>
</dbReference>
<dbReference type="VEuPathDB" id="AmoebaDB:NF0043510"/>
<organism evidence="7 8">
    <name type="scientific">Naegleria fowleri</name>
    <name type="common">Brain eating amoeba</name>
    <dbReference type="NCBI Taxonomy" id="5763"/>
    <lineage>
        <taxon>Eukaryota</taxon>
        <taxon>Discoba</taxon>
        <taxon>Heterolobosea</taxon>
        <taxon>Tetramitia</taxon>
        <taxon>Eutetramitia</taxon>
        <taxon>Vahlkampfiidae</taxon>
        <taxon>Naegleria</taxon>
    </lineage>
</organism>
<keyword evidence="3" id="KW-0805">Transcription regulation</keyword>
<evidence type="ECO:0000259" key="6">
    <source>
        <dbReference type="PROSITE" id="PS50048"/>
    </source>
</evidence>
<dbReference type="VEuPathDB" id="AmoebaDB:FDP41_013661"/>
<dbReference type="AlphaFoldDB" id="A0A6A5BTD0"/>
<dbReference type="PROSITE" id="PS00463">
    <property type="entry name" value="ZN2_CY6_FUNGAL_1"/>
    <property type="match status" value="1"/>
</dbReference>
<protein>
    <recommendedName>
        <fullName evidence="6">Zn(2)-C6 fungal-type domain-containing protein</fullName>
    </recommendedName>
</protein>
<dbReference type="GO" id="GO:0005634">
    <property type="term" value="C:nucleus"/>
    <property type="evidence" value="ECO:0007669"/>
    <property type="project" value="UniProtKB-SubCell"/>
</dbReference>
<evidence type="ECO:0000313" key="8">
    <source>
        <dbReference type="Proteomes" id="UP000444721"/>
    </source>
</evidence>